<reference evidence="1" key="1">
    <citation type="submission" date="2021-02" db="EMBL/GenBank/DDBJ databases">
        <authorList>
            <person name="Dougan E. K."/>
            <person name="Rhodes N."/>
            <person name="Thang M."/>
            <person name="Chan C."/>
        </authorList>
    </citation>
    <scope>NUCLEOTIDE SEQUENCE</scope>
</reference>
<comment type="caution">
    <text evidence="1">The sequence shown here is derived from an EMBL/GenBank/DDBJ whole genome shotgun (WGS) entry which is preliminary data.</text>
</comment>
<evidence type="ECO:0000313" key="2">
    <source>
        <dbReference type="Proteomes" id="UP000626109"/>
    </source>
</evidence>
<organism evidence="1 2">
    <name type="scientific">Polarella glacialis</name>
    <name type="common">Dinoflagellate</name>
    <dbReference type="NCBI Taxonomy" id="89957"/>
    <lineage>
        <taxon>Eukaryota</taxon>
        <taxon>Sar</taxon>
        <taxon>Alveolata</taxon>
        <taxon>Dinophyceae</taxon>
        <taxon>Suessiales</taxon>
        <taxon>Suessiaceae</taxon>
        <taxon>Polarella</taxon>
    </lineage>
</organism>
<dbReference type="EMBL" id="CAJNNW010020902">
    <property type="protein sequence ID" value="CAE8667160.1"/>
    <property type="molecule type" value="Genomic_DNA"/>
</dbReference>
<evidence type="ECO:0000313" key="1">
    <source>
        <dbReference type="EMBL" id="CAE8667160.1"/>
    </source>
</evidence>
<proteinExistence type="predicted"/>
<protein>
    <submittedName>
        <fullName evidence="1">Uncharacterized protein</fullName>
    </submittedName>
</protein>
<dbReference type="AlphaFoldDB" id="A0A813J3U5"/>
<name>A0A813J3U5_POLGL</name>
<gene>
    <name evidence="1" type="ORF">PGLA2088_LOCUS16486</name>
</gene>
<accession>A0A813J3U5</accession>
<sequence length="130" mass="14106">MSLFAKAEPPVLVNELEAVVQDLAESLSRCSDVVKRSVWWRSMCEQGQSRSSASSCKAQRSVGRAQAAVVEAEAQSVVLQDELQRLVELRAASEPPRLQCENARQLYKVACAALVPAVASAAWQLLLALP</sequence>
<dbReference type="Proteomes" id="UP000626109">
    <property type="component" value="Unassembled WGS sequence"/>
</dbReference>